<evidence type="ECO:0000259" key="6">
    <source>
        <dbReference type="PROSITE" id="PS51352"/>
    </source>
</evidence>
<dbReference type="RefSeq" id="WP_227231232.1">
    <property type="nucleotide sequence ID" value="NZ_JAJCVJ010000003.1"/>
</dbReference>
<dbReference type="InterPro" id="IPR005746">
    <property type="entry name" value="Thioredoxin"/>
</dbReference>
<evidence type="ECO:0000313" key="7">
    <source>
        <dbReference type="EMBL" id="MFC5369179.1"/>
    </source>
</evidence>
<dbReference type="PROSITE" id="PS51352">
    <property type="entry name" value="THIOREDOXIN_2"/>
    <property type="match status" value="1"/>
</dbReference>
<evidence type="ECO:0000256" key="2">
    <source>
        <dbReference type="ARBA" id="ARBA00022982"/>
    </source>
</evidence>
<dbReference type="AlphaFoldDB" id="A0ABD5RGU5"/>
<comment type="caution">
    <text evidence="7">The sequence shown here is derived from an EMBL/GenBank/DDBJ whole genome shotgun (WGS) entry which is preliminary data.</text>
</comment>
<reference evidence="7 8" key="1">
    <citation type="journal article" date="2019" name="Int. J. Syst. Evol. Microbiol.">
        <title>The Global Catalogue of Microorganisms (GCM) 10K type strain sequencing project: providing services to taxonomists for standard genome sequencing and annotation.</title>
        <authorList>
            <consortium name="The Broad Institute Genomics Platform"/>
            <consortium name="The Broad Institute Genome Sequencing Center for Infectious Disease"/>
            <person name="Wu L."/>
            <person name="Ma J."/>
        </authorList>
    </citation>
    <scope>NUCLEOTIDE SEQUENCE [LARGE SCALE GENOMIC DNA]</scope>
    <source>
        <strain evidence="7 8">CGMCC 1.12237</strain>
    </source>
</reference>
<name>A0ABD5RGU5_9EURY</name>
<keyword evidence="4" id="KW-0676">Redox-active center</keyword>
<keyword evidence="8" id="KW-1185">Reference proteome</keyword>
<feature type="compositionally biased region" description="Basic and acidic residues" evidence="5">
    <location>
        <begin position="1"/>
        <end position="19"/>
    </location>
</feature>
<accession>A0ABD5RGU5</accession>
<dbReference type="Gene3D" id="3.40.30.10">
    <property type="entry name" value="Glutaredoxin"/>
    <property type="match status" value="1"/>
</dbReference>
<dbReference type="NCBIfam" id="TIGR01068">
    <property type="entry name" value="thioredoxin"/>
    <property type="match status" value="1"/>
</dbReference>
<dbReference type="InterPro" id="IPR017937">
    <property type="entry name" value="Thioredoxin_CS"/>
</dbReference>
<organism evidence="7 8">
    <name type="scientific">Salinirubrum litoreum</name>
    <dbReference type="NCBI Taxonomy" id="1126234"/>
    <lineage>
        <taxon>Archaea</taxon>
        <taxon>Methanobacteriati</taxon>
        <taxon>Methanobacteriota</taxon>
        <taxon>Stenosarchaea group</taxon>
        <taxon>Halobacteria</taxon>
        <taxon>Halobacteriales</taxon>
        <taxon>Haloferacaceae</taxon>
        <taxon>Salinirubrum</taxon>
    </lineage>
</organism>
<dbReference type="InterPro" id="IPR013766">
    <property type="entry name" value="Thioredoxin_domain"/>
</dbReference>
<proteinExistence type="predicted"/>
<dbReference type="EMBL" id="JBHSKX010000004">
    <property type="protein sequence ID" value="MFC5369179.1"/>
    <property type="molecule type" value="Genomic_DNA"/>
</dbReference>
<feature type="region of interest" description="Disordered" evidence="5">
    <location>
        <begin position="1"/>
        <end position="34"/>
    </location>
</feature>
<sequence>MSDRDQRRRERLDDPRETATDGGTTETVDERSEPIHVESAEHLDELVAEGGVVLADFYADWCGPCKMLEPVVEELAAETDATVAKVDVDRLQRLAQQYRVQGVPTMYLFADGEQVEQMVGVRQRDELRSLIEQYA</sequence>
<dbReference type="Pfam" id="PF00085">
    <property type="entry name" value="Thioredoxin"/>
    <property type="match status" value="1"/>
</dbReference>
<dbReference type="PROSITE" id="PS00194">
    <property type="entry name" value="THIOREDOXIN_1"/>
    <property type="match status" value="1"/>
</dbReference>
<feature type="domain" description="Thioredoxin" evidence="6">
    <location>
        <begin position="13"/>
        <end position="135"/>
    </location>
</feature>
<dbReference type="PRINTS" id="PR00421">
    <property type="entry name" value="THIOREDOXIN"/>
</dbReference>
<evidence type="ECO:0000256" key="3">
    <source>
        <dbReference type="ARBA" id="ARBA00023157"/>
    </source>
</evidence>
<evidence type="ECO:0000256" key="4">
    <source>
        <dbReference type="ARBA" id="ARBA00023284"/>
    </source>
</evidence>
<dbReference type="InterPro" id="IPR036249">
    <property type="entry name" value="Thioredoxin-like_sf"/>
</dbReference>
<gene>
    <name evidence="7" type="primary">trxA</name>
    <name evidence="7" type="ORF">ACFPJ5_19810</name>
</gene>
<dbReference type="Proteomes" id="UP001596201">
    <property type="component" value="Unassembled WGS sequence"/>
</dbReference>
<dbReference type="CDD" id="cd02947">
    <property type="entry name" value="TRX_family"/>
    <property type="match status" value="1"/>
</dbReference>
<keyword evidence="1" id="KW-0813">Transport</keyword>
<keyword evidence="2" id="KW-0249">Electron transport</keyword>
<protein>
    <submittedName>
        <fullName evidence="7">Thioredoxin</fullName>
    </submittedName>
</protein>
<dbReference type="SUPFAM" id="SSF52833">
    <property type="entry name" value="Thioredoxin-like"/>
    <property type="match status" value="1"/>
</dbReference>
<dbReference type="PANTHER" id="PTHR45663">
    <property type="entry name" value="GEO12009P1"/>
    <property type="match status" value="1"/>
</dbReference>
<evidence type="ECO:0000313" key="8">
    <source>
        <dbReference type="Proteomes" id="UP001596201"/>
    </source>
</evidence>
<dbReference type="PANTHER" id="PTHR45663:SF11">
    <property type="entry name" value="GEO12009P1"/>
    <property type="match status" value="1"/>
</dbReference>
<evidence type="ECO:0000256" key="5">
    <source>
        <dbReference type="SAM" id="MobiDB-lite"/>
    </source>
</evidence>
<evidence type="ECO:0000256" key="1">
    <source>
        <dbReference type="ARBA" id="ARBA00022448"/>
    </source>
</evidence>
<keyword evidence="3" id="KW-1015">Disulfide bond</keyword>